<gene>
    <name evidence="1" type="ORF">OED52_16365</name>
</gene>
<protein>
    <submittedName>
        <fullName evidence="1">Globin domain-containing protein</fullName>
    </submittedName>
</protein>
<proteinExistence type="predicted"/>
<sequence>MEATLPVVGAHIGTISQVFYERLFNAVPSLIDTFNQTNQANGDQQRALAGSVASFASLLVADTPVDIDAVMARIAAKHASLGVRAAHYEIVRTHLFASIVEVLGEAVTPEVASAWHEVYTLMANSLVEQETALYRQAGVEPGEVWRSTIVTEHEYDGAHAATLYLCAEDGSRLPGFLPGQYISVRMPLPGGGEQIRQYTVFPGRVPGEWAITVKRIPGGFLSPLLCDSVRPGHRLLVSPPFGSLVVDDGDEPLLLVSAGVGVTMTIAALRHLLDRGSTRSVDVVHVDRTPYEQPHRTELSTLVKALPDARSHVRYTEYDEIRGDGRSPLTDVPLPEHAQTYVCGPIPFMRSIRADLVASGVAPETIHYEAFAPGSWFGLEDVPTTVD</sequence>
<reference evidence="1" key="1">
    <citation type="submission" date="2022-10" db="EMBL/GenBank/DDBJ databases">
        <title>Rhodococcus ferula Z13 complete genome.</title>
        <authorList>
            <person name="Long X."/>
            <person name="Zang M."/>
        </authorList>
    </citation>
    <scope>NUCLEOTIDE SEQUENCE</scope>
    <source>
        <strain evidence="1">Z13</strain>
    </source>
</reference>
<evidence type="ECO:0000313" key="2">
    <source>
        <dbReference type="Proteomes" id="UP001156484"/>
    </source>
</evidence>
<name>A0ACD4DDZ4_9NOCA</name>
<organism evidence="1 2">
    <name type="scientific">Rhodococcus sacchari</name>
    <dbReference type="NCBI Taxonomy" id="2962047"/>
    <lineage>
        <taxon>Bacteria</taxon>
        <taxon>Bacillati</taxon>
        <taxon>Actinomycetota</taxon>
        <taxon>Actinomycetes</taxon>
        <taxon>Mycobacteriales</taxon>
        <taxon>Nocardiaceae</taxon>
        <taxon>Rhodococcus</taxon>
    </lineage>
</organism>
<evidence type="ECO:0000313" key="1">
    <source>
        <dbReference type="EMBL" id="UYP18217.1"/>
    </source>
</evidence>
<accession>A0ACD4DDZ4</accession>
<keyword evidence="2" id="KW-1185">Reference proteome</keyword>
<dbReference type="Proteomes" id="UP001156484">
    <property type="component" value="Chromosome"/>
</dbReference>
<dbReference type="EMBL" id="CP107551">
    <property type="protein sequence ID" value="UYP18217.1"/>
    <property type="molecule type" value="Genomic_DNA"/>
</dbReference>